<protein>
    <submittedName>
        <fullName evidence="2">Uncharacterized protein</fullName>
    </submittedName>
</protein>
<dbReference type="InterPro" id="IPR019034">
    <property type="entry name" value="UPF0390"/>
</dbReference>
<dbReference type="RefSeq" id="XP_025336024.1">
    <property type="nucleotide sequence ID" value="XM_025481406.1"/>
</dbReference>
<sequence>MAQGNLKLKSKAKARVTKKQQNPRSSAPKIIKPKKASAKQAFKLSKSLSGSAGTEKLIASRVGHLELIKGSRRESKLAEQEEPQDLGNVECRGSVNIADVKSQDKDSQYKQTTEVFAQDPRALDPDAVADEAKRLRKSKRRHE</sequence>
<feature type="region of interest" description="Disordered" evidence="1">
    <location>
        <begin position="71"/>
        <end position="90"/>
    </location>
</feature>
<proteinExistence type="predicted"/>
<feature type="compositionally biased region" description="Basic residues" evidence="1">
    <location>
        <begin position="134"/>
        <end position="143"/>
    </location>
</feature>
<evidence type="ECO:0000256" key="1">
    <source>
        <dbReference type="SAM" id="MobiDB-lite"/>
    </source>
</evidence>
<dbReference type="GeneID" id="37002916"/>
<dbReference type="Pfam" id="PF09495">
    <property type="entry name" value="DUF2462"/>
    <property type="match status" value="1"/>
</dbReference>
<keyword evidence="3" id="KW-1185">Reference proteome</keyword>
<dbReference type="EMBL" id="PKFP01000003">
    <property type="protein sequence ID" value="PVH15084.1"/>
    <property type="molecule type" value="Genomic_DNA"/>
</dbReference>
<evidence type="ECO:0000313" key="2">
    <source>
        <dbReference type="EMBL" id="PVH15084.1"/>
    </source>
</evidence>
<comment type="caution">
    <text evidence="2">The sequence shown here is derived from an EMBL/GenBank/DDBJ whole genome shotgun (WGS) entry which is preliminary data.</text>
</comment>
<dbReference type="VEuPathDB" id="FungiDB:CXQ87_002916"/>
<feature type="compositionally biased region" description="Basic residues" evidence="1">
    <location>
        <begin position="8"/>
        <end position="18"/>
    </location>
</feature>
<reference evidence="2 3" key="1">
    <citation type="submission" date="2017-12" db="EMBL/GenBank/DDBJ databases">
        <title>Genome Sequence of the Amphotericin B-resistant Candida duobushaemulonii strain, B09383.</title>
        <authorList>
            <person name="Chow N.A."/>
            <person name="Gade L."/>
            <person name="Batra D."/>
            <person name="Rowe L.A."/>
            <person name="Loparev V.N."/>
            <person name="Litvintseva A.P."/>
        </authorList>
    </citation>
    <scope>NUCLEOTIDE SEQUENCE [LARGE SCALE GENOMIC DNA]</scope>
    <source>
        <strain evidence="2 3">B09383</strain>
    </source>
</reference>
<gene>
    <name evidence="2" type="ORF">CXQ87_002916</name>
</gene>
<feature type="region of interest" description="Disordered" evidence="1">
    <location>
        <begin position="98"/>
        <end position="143"/>
    </location>
</feature>
<feature type="region of interest" description="Disordered" evidence="1">
    <location>
        <begin position="1"/>
        <end position="38"/>
    </location>
</feature>
<dbReference type="Proteomes" id="UP000244406">
    <property type="component" value="Unassembled WGS sequence"/>
</dbReference>
<evidence type="ECO:0000313" key="3">
    <source>
        <dbReference type="Proteomes" id="UP000244406"/>
    </source>
</evidence>
<name>A0A2V1AC30_9ASCO</name>
<dbReference type="AlphaFoldDB" id="A0A2V1AC30"/>
<organism evidence="2 3">
    <name type="scientific">Candidozyma duobushaemuli</name>
    <dbReference type="NCBI Taxonomy" id="1231522"/>
    <lineage>
        <taxon>Eukaryota</taxon>
        <taxon>Fungi</taxon>
        <taxon>Dikarya</taxon>
        <taxon>Ascomycota</taxon>
        <taxon>Saccharomycotina</taxon>
        <taxon>Pichiomycetes</taxon>
        <taxon>Metschnikowiaceae</taxon>
        <taxon>Candidozyma</taxon>
    </lineage>
</organism>
<accession>A0A2V1AC30</accession>